<sequence length="44" mass="5066">MRLNRFLLTLVGVRESEPRMVWPAHYLSALAKALMDDTELGKVH</sequence>
<organism evidence="1">
    <name type="scientific">Pseudomonas peradeniyensis</name>
    <dbReference type="NCBI Taxonomy" id="2745488"/>
    <lineage>
        <taxon>Bacteria</taxon>
        <taxon>Pseudomonadati</taxon>
        <taxon>Pseudomonadota</taxon>
        <taxon>Gammaproteobacteria</taxon>
        <taxon>Pseudomonadales</taxon>
        <taxon>Pseudomonadaceae</taxon>
        <taxon>Pseudomonas</taxon>
    </lineage>
</organism>
<reference evidence="1" key="1">
    <citation type="journal article" date="2020" name="Microorganisms">
        <title>Reliable Identification of Environmental Pseudomonas Isolates Using the rpoD Gene.</title>
        <authorList>
            <consortium name="The Broad Institute Genome Sequencing Platform"/>
            <person name="Girard L."/>
            <person name="Lood C."/>
            <person name="Rokni-Zadeh H."/>
            <person name="van Noort V."/>
            <person name="Lavigne R."/>
            <person name="De Mot R."/>
        </authorList>
    </citation>
    <scope>NUCLEOTIDE SEQUENCE</scope>
    <source>
        <strain evidence="1">BW13M1</strain>
    </source>
</reference>
<protein>
    <submittedName>
        <fullName evidence="1">DUF3077 domain-containing protein</fullName>
    </submittedName>
</protein>
<dbReference type="InterPro" id="IPR021427">
    <property type="entry name" value="DUF3077"/>
</dbReference>
<dbReference type="AlphaFoldDB" id="A0A923GEI3"/>
<accession>A0A923GEI3</accession>
<reference evidence="1" key="2">
    <citation type="submission" date="2020-07" db="EMBL/GenBank/DDBJ databases">
        <authorList>
            <person name="Lood C."/>
            <person name="Girard L."/>
        </authorList>
    </citation>
    <scope>NUCLEOTIDE SEQUENCE</scope>
    <source>
        <strain evidence="1">BW13M1</strain>
    </source>
</reference>
<dbReference type="EMBL" id="JABWRJ010000055">
    <property type="protein sequence ID" value="MBC3449083.1"/>
    <property type="molecule type" value="Genomic_DNA"/>
</dbReference>
<comment type="caution">
    <text evidence="1">The sequence shown here is derived from an EMBL/GenBank/DDBJ whole genome shotgun (WGS) entry which is preliminary data.</text>
</comment>
<dbReference type="Pfam" id="PF11275">
    <property type="entry name" value="DUF3077"/>
    <property type="match status" value="1"/>
</dbReference>
<gene>
    <name evidence="1" type="ORF">HU751_25205</name>
</gene>
<name>A0A923GEI3_9PSED</name>
<proteinExistence type="predicted"/>
<evidence type="ECO:0000313" key="1">
    <source>
        <dbReference type="EMBL" id="MBC3449083.1"/>
    </source>
</evidence>